<organism evidence="1 2">
    <name type="scientific">Sphaerobolus stellatus (strain SS14)</name>
    <dbReference type="NCBI Taxonomy" id="990650"/>
    <lineage>
        <taxon>Eukaryota</taxon>
        <taxon>Fungi</taxon>
        <taxon>Dikarya</taxon>
        <taxon>Basidiomycota</taxon>
        <taxon>Agaricomycotina</taxon>
        <taxon>Agaricomycetes</taxon>
        <taxon>Phallomycetidae</taxon>
        <taxon>Geastrales</taxon>
        <taxon>Sphaerobolaceae</taxon>
        <taxon>Sphaerobolus</taxon>
    </lineage>
</organism>
<dbReference type="Proteomes" id="UP000054279">
    <property type="component" value="Unassembled WGS sequence"/>
</dbReference>
<proteinExistence type="predicted"/>
<evidence type="ECO:0000313" key="2">
    <source>
        <dbReference type="Proteomes" id="UP000054279"/>
    </source>
</evidence>
<dbReference type="AlphaFoldDB" id="A0A0C9UI95"/>
<keyword evidence="2" id="KW-1185">Reference proteome</keyword>
<protein>
    <submittedName>
        <fullName evidence="1">Uncharacterized protein</fullName>
    </submittedName>
</protein>
<sequence length="101" mass="11440">MFCLQENLSLLLVLENIVICPGPDNDVRAAAEIVRFLKTAWEVADHVNMWNDNIPFNNPSSPPDLYEWILSTVTVKGAFIQRKGAPFPTHHLYIHPPLKSC</sequence>
<accession>A0A0C9UI95</accession>
<evidence type="ECO:0000313" key="1">
    <source>
        <dbReference type="EMBL" id="KIJ25121.1"/>
    </source>
</evidence>
<name>A0A0C9UI95_SPHS4</name>
<dbReference type="HOGENOM" id="CLU_2293500_0_0_1"/>
<reference evidence="1 2" key="1">
    <citation type="submission" date="2014-06" db="EMBL/GenBank/DDBJ databases">
        <title>Evolutionary Origins and Diversification of the Mycorrhizal Mutualists.</title>
        <authorList>
            <consortium name="DOE Joint Genome Institute"/>
            <consortium name="Mycorrhizal Genomics Consortium"/>
            <person name="Kohler A."/>
            <person name="Kuo A."/>
            <person name="Nagy L.G."/>
            <person name="Floudas D."/>
            <person name="Copeland A."/>
            <person name="Barry K.W."/>
            <person name="Cichocki N."/>
            <person name="Veneault-Fourrey C."/>
            <person name="LaButti K."/>
            <person name="Lindquist E.A."/>
            <person name="Lipzen A."/>
            <person name="Lundell T."/>
            <person name="Morin E."/>
            <person name="Murat C."/>
            <person name="Riley R."/>
            <person name="Ohm R."/>
            <person name="Sun H."/>
            <person name="Tunlid A."/>
            <person name="Henrissat B."/>
            <person name="Grigoriev I.V."/>
            <person name="Hibbett D.S."/>
            <person name="Martin F."/>
        </authorList>
    </citation>
    <scope>NUCLEOTIDE SEQUENCE [LARGE SCALE GENOMIC DNA]</scope>
    <source>
        <strain evidence="1 2">SS14</strain>
    </source>
</reference>
<gene>
    <name evidence="1" type="ORF">M422DRAFT_273943</name>
</gene>
<dbReference type="EMBL" id="KN837432">
    <property type="protein sequence ID" value="KIJ25121.1"/>
    <property type="molecule type" value="Genomic_DNA"/>
</dbReference>